<accession>A0A9N9E325</accession>
<organism evidence="2 3">
    <name type="scientific">Paraglomus brasilianum</name>
    <dbReference type="NCBI Taxonomy" id="144538"/>
    <lineage>
        <taxon>Eukaryota</taxon>
        <taxon>Fungi</taxon>
        <taxon>Fungi incertae sedis</taxon>
        <taxon>Mucoromycota</taxon>
        <taxon>Glomeromycotina</taxon>
        <taxon>Glomeromycetes</taxon>
        <taxon>Paraglomerales</taxon>
        <taxon>Paraglomeraceae</taxon>
        <taxon>Paraglomus</taxon>
    </lineage>
</organism>
<feature type="compositionally biased region" description="Basic and acidic residues" evidence="1">
    <location>
        <begin position="69"/>
        <end position="88"/>
    </location>
</feature>
<keyword evidence="3" id="KW-1185">Reference proteome</keyword>
<name>A0A9N9E325_9GLOM</name>
<evidence type="ECO:0000256" key="1">
    <source>
        <dbReference type="SAM" id="MobiDB-lite"/>
    </source>
</evidence>
<dbReference type="EMBL" id="CAJVPI010003408">
    <property type="protein sequence ID" value="CAG8658109.1"/>
    <property type="molecule type" value="Genomic_DNA"/>
</dbReference>
<sequence length="88" mass="9923">GSNYLMFQPPSKRVKSGEPKQQQTPETSGEISVNKDRDDYSDSESDTSTEFDNDDDPDYVYSSGSSSCEETKFTKSAHKLDSDKKFHQ</sequence>
<dbReference type="Proteomes" id="UP000789739">
    <property type="component" value="Unassembled WGS sequence"/>
</dbReference>
<feature type="compositionally biased region" description="Polar residues" evidence="1">
    <location>
        <begin position="19"/>
        <end position="31"/>
    </location>
</feature>
<feature type="region of interest" description="Disordered" evidence="1">
    <location>
        <begin position="1"/>
        <end position="88"/>
    </location>
</feature>
<comment type="caution">
    <text evidence="2">The sequence shown here is derived from an EMBL/GenBank/DDBJ whole genome shotgun (WGS) entry which is preliminary data.</text>
</comment>
<gene>
    <name evidence="2" type="ORF">PBRASI_LOCUS10632</name>
</gene>
<feature type="compositionally biased region" description="Acidic residues" evidence="1">
    <location>
        <begin position="41"/>
        <end position="58"/>
    </location>
</feature>
<evidence type="ECO:0000313" key="3">
    <source>
        <dbReference type="Proteomes" id="UP000789739"/>
    </source>
</evidence>
<feature type="non-terminal residue" evidence="2">
    <location>
        <position position="1"/>
    </location>
</feature>
<protein>
    <submittedName>
        <fullName evidence="2">141_t:CDS:1</fullName>
    </submittedName>
</protein>
<proteinExistence type="predicted"/>
<dbReference type="AlphaFoldDB" id="A0A9N9E325"/>
<reference evidence="2" key="1">
    <citation type="submission" date="2021-06" db="EMBL/GenBank/DDBJ databases">
        <authorList>
            <person name="Kallberg Y."/>
            <person name="Tangrot J."/>
            <person name="Rosling A."/>
        </authorList>
    </citation>
    <scope>NUCLEOTIDE SEQUENCE</scope>
    <source>
        <strain evidence="2">BR232B</strain>
    </source>
</reference>
<evidence type="ECO:0000313" key="2">
    <source>
        <dbReference type="EMBL" id="CAG8658109.1"/>
    </source>
</evidence>